<gene>
    <name evidence="2" type="ORF">O3M35_013341</name>
</gene>
<dbReference type="Proteomes" id="UP001461498">
    <property type="component" value="Unassembled WGS sequence"/>
</dbReference>
<feature type="region of interest" description="Disordered" evidence="1">
    <location>
        <begin position="63"/>
        <end position="95"/>
    </location>
</feature>
<reference evidence="2 3" key="1">
    <citation type="submission" date="2022-12" db="EMBL/GenBank/DDBJ databases">
        <title>Chromosome-level genome assembly of true bugs.</title>
        <authorList>
            <person name="Ma L."/>
            <person name="Li H."/>
        </authorList>
    </citation>
    <scope>NUCLEOTIDE SEQUENCE [LARGE SCALE GENOMIC DNA]</scope>
    <source>
        <strain evidence="2">Lab_2022b</strain>
    </source>
</reference>
<evidence type="ECO:0000313" key="3">
    <source>
        <dbReference type="Proteomes" id="UP001461498"/>
    </source>
</evidence>
<dbReference type="AlphaFoldDB" id="A0AAW1CJH1"/>
<proteinExistence type="predicted"/>
<sequence length="95" mass="10910">MAKKRSVEEPSTSRILEFSSSEHEYYIFEKENWRNGVDEHKSDNYDSTDSDKLPLKKRVMRITDSDTDELSQSENINGHGTTPAIIKSADSNLEE</sequence>
<comment type="caution">
    <text evidence="2">The sequence shown here is derived from an EMBL/GenBank/DDBJ whole genome shotgun (WGS) entry which is preliminary data.</text>
</comment>
<evidence type="ECO:0000256" key="1">
    <source>
        <dbReference type="SAM" id="MobiDB-lite"/>
    </source>
</evidence>
<evidence type="ECO:0000313" key="2">
    <source>
        <dbReference type="EMBL" id="KAK9496359.1"/>
    </source>
</evidence>
<keyword evidence="3" id="KW-1185">Reference proteome</keyword>
<dbReference type="EMBL" id="JAPXFL010000088">
    <property type="protein sequence ID" value="KAK9496359.1"/>
    <property type="molecule type" value="Genomic_DNA"/>
</dbReference>
<name>A0AAW1CJH1_9HEMI</name>
<protein>
    <submittedName>
        <fullName evidence="2">Uncharacterized protein</fullName>
    </submittedName>
</protein>
<accession>A0AAW1CJH1</accession>
<organism evidence="2 3">
    <name type="scientific">Rhynocoris fuscipes</name>
    <dbReference type="NCBI Taxonomy" id="488301"/>
    <lineage>
        <taxon>Eukaryota</taxon>
        <taxon>Metazoa</taxon>
        <taxon>Ecdysozoa</taxon>
        <taxon>Arthropoda</taxon>
        <taxon>Hexapoda</taxon>
        <taxon>Insecta</taxon>
        <taxon>Pterygota</taxon>
        <taxon>Neoptera</taxon>
        <taxon>Paraneoptera</taxon>
        <taxon>Hemiptera</taxon>
        <taxon>Heteroptera</taxon>
        <taxon>Panheteroptera</taxon>
        <taxon>Cimicomorpha</taxon>
        <taxon>Reduviidae</taxon>
        <taxon>Harpactorinae</taxon>
        <taxon>Harpactorini</taxon>
        <taxon>Rhynocoris</taxon>
    </lineage>
</organism>